<evidence type="ECO:0000313" key="2">
    <source>
        <dbReference type="EMBL" id="QKV18859.1"/>
    </source>
</evidence>
<dbReference type="NCBIfam" id="TIGR02096">
    <property type="entry name" value="ketosteroid isomerase-related protein"/>
    <property type="match status" value="1"/>
</dbReference>
<dbReference type="Pfam" id="PF12680">
    <property type="entry name" value="SnoaL_2"/>
    <property type="match status" value="1"/>
</dbReference>
<dbReference type="SUPFAM" id="SSF54427">
    <property type="entry name" value="NTF2-like"/>
    <property type="match status" value="1"/>
</dbReference>
<name>A0A6N1VI79_9HYPH</name>
<evidence type="ECO:0000259" key="1">
    <source>
        <dbReference type="Pfam" id="PF12680"/>
    </source>
</evidence>
<dbReference type="RefSeq" id="WP_175276752.1">
    <property type="nucleotide sequence ID" value="NZ_CP054836.1"/>
</dbReference>
<feature type="domain" description="SnoaL-like" evidence="1">
    <location>
        <begin position="10"/>
        <end position="120"/>
    </location>
</feature>
<dbReference type="InterPro" id="IPR037401">
    <property type="entry name" value="SnoaL-like"/>
</dbReference>
<dbReference type="EMBL" id="CP054836">
    <property type="protein sequence ID" value="QKV18859.1"/>
    <property type="molecule type" value="Genomic_DNA"/>
</dbReference>
<dbReference type="KEGG" id="orm:HTY61_10550"/>
<reference evidence="2 3" key="1">
    <citation type="submission" date="2020-06" db="EMBL/GenBank/DDBJ databases">
        <title>Oricola thermophila sp. nov. isolated from a tidal sediments.</title>
        <authorList>
            <person name="Kwon K.K."/>
            <person name="Yang S.-H."/>
            <person name="Park M.-J."/>
        </authorList>
    </citation>
    <scope>NUCLEOTIDE SEQUENCE [LARGE SCALE GENOMIC DNA]</scope>
    <source>
        <strain evidence="2 3">MEBiC13590</strain>
    </source>
</reference>
<evidence type="ECO:0000313" key="3">
    <source>
        <dbReference type="Proteomes" id="UP000509367"/>
    </source>
</evidence>
<dbReference type="Proteomes" id="UP000509367">
    <property type="component" value="Chromosome"/>
</dbReference>
<proteinExistence type="predicted"/>
<dbReference type="InterPro" id="IPR032710">
    <property type="entry name" value="NTF2-like_dom_sf"/>
</dbReference>
<protein>
    <submittedName>
        <fullName evidence="2">Nuclear transport factor 2 family protein</fullName>
    </submittedName>
</protein>
<accession>A0A6N1VI79</accession>
<dbReference type="InterPro" id="IPR011721">
    <property type="entry name" value="CHP02096"/>
</dbReference>
<gene>
    <name evidence="2" type="ORF">HTY61_10550</name>
</gene>
<organism evidence="2 3">
    <name type="scientific">Oricola thermophila</name>
    <dbReference type="NCBI Taxonomy" id="2742145"/>
    <lineage>
        <taxon>Bacteria</taxon>
        <taxon>Pseudomonadati</taxon>
        <taxon>Pseudomonadota</taxon>
        <taxon>Alphaproteobacteria</taxon>
        <taxon>Hyphomicrobiales</taxon>
        <taxon>Ahrensiaceae</taxon>
        <taxon>Oricola</taxon>
    </lineage>
</organism>
<keyword evidence="3" id="KW-1185">Reference proteome</keyword>
<dbReference type="Gene3D" id="3.10.450.50">
    <property type="match status" value="1"/>
</dbReference>
<sequence>MAENETRALVERYLAAFNAGDSEAMLECLHEDVAHDINQGGREIGKEKFRWFNAEMSRHYDERLTDIVVMVAPGGVRAAAEFTVHGTYKATAEGLPTANGQSYSLPAGIFFEVDDGLISRVTTYYNLQDWIAQVKKAG</sequence>
<dbReference type="AlphaFoldDB" id="A0A6N1VI79"/>